<feature type="coiled-coil region" evidence="1">
    <location>
        <begin position="88"/>
        <end position="129"/>
    </location>
</feature>
<organism evidence="2 3">
    <name type="scientific">Thelohanellus kitauei</name>
    <name type="common">Myxosporean</name>
    <dbReference type="NCBI Taxonomy" id="669202"/>
    <lineage>
        <taxon>Eukaryota</taxon>
        <taxon>Metazoa</taxon>
        <taxon>Cnidaria</taxon>
        <taxon>Myxozoa</taxon>
        <taxon>Myxosporea</taxon>
        <taxon>Bivalvulida</taxon>
        <taxon>Platysporina</taxon>
        <taxon>Myxobolidae</taxon>
        <taxon>Thelohanellus</taxon>
    </lineage>
</organism>
<comment type="caution">
    <text evidence="2">The sequence shown here is derived from an EMBL/GenBank/DDBJ whole genome shotgun (WGS) entry which is preliminary data.</text>
</comment>
<feature type="coiled-coil region" evidence="1">
    <location>
        <begin position="8"/>
        <end position="49"/>
    </location>
</feature>
<dbReference type="Proteomes" id="UP000031668">
    <property type="component" value="Unassembled WGS sequence"/>
</dbReference>
<accession>A0A0C2ML35</accession>
<keyword evidence="3" id="KW-1185">Reference proteome</keyword>
<dbReference type="OMA" id="IHAKTTE"/>
<proteinExistence type="predicted"/>
<feature type="coiled-coil region" evidence="1">
    <location>
        <begin position="174"/>
        <end position="229"/>
    </location>
</feature>
<name>A0A0C2ML35_THEKT</name>
<protein>
    <submittedName>
        <fullName evidence="2">Uncharacterized protein</fullName>
    </submittedName>
</protein>
<sequence>MTDLRSVIEARVNQLTKAEEREGELKEQVSNLSQLNDATLNEIDSLTRKIVMQKTEFARIGKRHTDLLQKLEKAQKERDIHAKTTEQVVSQENVVEEIQSELSELQSIIREKESRLNESMMRMQRIKNDLAVLTPKLIASKTKAENSRTTLEELRSQTDSHTAVHDDEDDINSVRELEAQIRELDVQNDDLKRQINLKNTRKTTLEKTYQDIEREINKLKQEMQSATADILT</sequence>
<evidence type="ECO:0000256" key="1">
    <source>
        <dbReference type="SAM" id="Coils"/>
    </source>
</evidence>
<dbReference type="EMBL" id="JWZT01004027">
    <property type="protein sequence ID" value="KII65065.1"/>
    <property type="molecule type" value="Genomic_DNA"/>
</dbReference>
<reference evidence="2 3" key="1">
    <citation type="journal article" date="2014" name="Genome Biol. Evol.">
        <title>The genome of the myxosporean Thelohanellus kitauei shows adaptations to nutrient acquisition within its fish host.</title>
        <authorList>
            <person name="Yang Y."/>
            <person name="Xiong J."/>
            <person name="Zhou Z."/>
            <person name="Huo F."/>
            <person name="Miao W."/>
            <person name="Ran C."/>
            <person name="Liu Y."/>
            <person name="Zhang J."/>
            <person name="Feng J."/>
            <person name="Wang M."/>
            <person name="Wang M."/>
            <person name="Wang L."/>
            <person name="Yao B."/>
        </authorList>
    </citation>
    <scope>NUCLEOTIDE SEQUENCE [LARGE SCALE GENOMIC DNA]</scope>
    <source>
        <strain evidence="2">Wuqing</strain>
    </source>
</reference>
<evidence type="ECO:0000313" key="2">
    <source>
        <dbReference type="EMBL" id="KII65065.1"/>
    </source>
</evidence>
<dbReference type="SUPFAM" id="SSF57997">
    <property type="entry name" value="Tropomyosin"/>
    <property type="match status" value="1"/>
</dbReference>
<dbReference type="AlphaFoldDB" id="A0A0C2ML35"/>
<keyword evidence="1" id="KW-0175">Coiled coil</keyword>
<gene>
    <name evidence="2" type="ORF">RF11_00857</name>
</gene>
<evidence type="ECO:0000313" key="3">
    <source>
        <dbReference type="Proteomes" id="UP000031668"/>
    </source>
</evidence>